<gene>
    <name evidence="1" type="ORF">BA062_32280</name>
</gene>
<protein>
    <recommendedName>
        <fullName evidence="3">DUF429 domain-containing protein</fullName>
    </recommendedName>
</protein>
<reference evidence="1 2" key="1">
    <citation type="submission" date="2016-07" db="EMBL/GenBank/DDBJ databases">
        <title>Draft genome sequence of Prauserella sp. YIM 121212, isolated from alkaline soil.</title>
        <authorList>
            <person name="Ruckert C."/>
            <person name="Albersmeier A."/>
            <person name="Jiang C.-L."/>
            <person name="Jiang Y."/>
            <person name="Kalinowski J."/>
            <person name="Schneider O."/>
            <person name="Winkler A."/>
            <person name="Zotchev S.B."/>
        </authorList>
    </citation>
    <scope>NUCLEOTIDE SEQUENCE [LARGE SCALE GENOMIC DNA]</scope>
    <source>
        <strain evidence="1 2">YIM 121212</strain>
    </source>
</reference>
<evidence type="ECO:0008006" key="3">
    <source>
        <dbReference type="Google" id="ProtNLM"/>
    </source>
</evidence>
<dbReference type="EMBL" id="MASU01000015">
    <property type="protein sequence ID" value="PXY21586.1"/>
    <property type="molecule type" value="Genomic_DNA"/>
</dbReference>
<evidence type="ECO:0000313" key="1">
    <source>
        <dbReference type="EMBL" id="PXY21586.1"/>
    </source>
</evidence>
<dbReference type="OrthoDB" id="4870479at2"/>
<keyword evidence="2" id="KW-1185">Reference proteome</keyword>
<organism evidence="1 2">
    <name type="scientific">Prauserella flavalba</name>
    <dbReference type="NCBI Taxonomy" id="1477506"/>
    <lineage>
        <taxon>Bacteria</taxon>
        <taxon>Bacillati</taxon>
        <taxon>Actinomycetota</taxon>
        <taxon>Actinomycetes</taxon>
        <taxon>Pseudonocardiales</taxon>
        <taxon>Pseudonocardiaceae</taxon>
        <taxon>Prauserella</taxon>
    </lineage>
</organism>
<dbReference type="AlphaFoldDB" id="A0A318LFN2"/>
<name>A0A318LFN2_9PSEU</name>
<dbReference type="InterPro" id="IPR007362">
    <property type="entry name" value="DUF429"/>
</dbReference>
<dbReference type="Pfam" id="PF04250">
    <property type="entry name" value="DUF429"/>
    <property type="match status" value="1"/>
</dbReference>
<dbReference type="RefSeq" id="WP_110343017.1">
    <property type="nucleotide sequence ID" value="NZ_JBHVKT010000007.1"/>
</dbReference>
<proteinExistence type="predicted"/>
<comment type="caution">
    <text evidence="1">The sequence shown here is derived from an EMBL/GenBank/DDBJ whole genome shotgun (WGS) entry which is preliminary data.</text>
</comment>
<dbReference type="Proteomes" id="UP000247892">
    <property type="component" value="Unassembled WGS sequence"/>
</dbReference>
<evidence type="ECO:0000313" key="2">
    <source>
        <dbReference type="Proteomes" id="UP000247892"/>
    </source>
</evidence>
<accession>A0A318LFN2</accession>
<sequence>MRTVGVDLAAEPPSTAVAVLDWGPGGARVTDTELPADDDAVLRHAEHADKVGIDCPLGWPDTFAGFLQAQREDPAGLDCGPPGAAWRRSLAYRHTDERVRELTGLVPLSVATDRIGLTAMRAVRLQALLAQRGHPVDRTGSGLVVEVYPAAGLRHWRLPHRRYKGGRNRAALDALVSALQQAAPWLDLAGHADLCRRHDHVLDAVIAALLARAAALGLTTTPTEAETPRARTEGWIALPTCALDRLRS</sequence>